<keyword evidence="1" id="KW-0732">Signal</keyword>
<evidence type="ECO:0008006" key="4">
    <source>
        <dbReference type="Google" id="ProtNLM"/>
    </source>
</evidence>
<name>A0A521FSE4_9SPHI</name>
<reference evidence="2 3" key="1">
    <citation type="submission" date="2017-05" db="EMBL/GenBank/DDBJ databases">
        <authorList>
            <person name="Varghese N."/>
            <person name="Submissions S."/>
        </authorList>
    </citation>
    <scope>NUCLEOTIDE SEQUENCE [LARGE SCALE GENOMIC DNA]</scope>
    <source>
        <strain evidence="2 3">DSM 19036</strain>
    </source>
</reference>
<dbReference type="RefSeq" id="WP_142531030.1">
    <property type="nucleotide sequence ID" value="NZ_CBCSJO010000015.1"/>
</dbReference>
<keyword evidence="3" id="KW-1185">Reference proteome</keyword>
<sequence length="132" mass="14766">MKLLVSIFLLQILFFTTAHSQECKSTYNVSIKNSQTKEVLSRTTTVAFKSGWQMWLLTNDASYKTKANLTYIFAVVVLPTRNLVLRAFKGQGADLYWSGASPYANCDAIILLNNFPVTDIDGNKGIIKKASY</sequence>
<evidence type="ECO:0000313" key="2">
    <source>
        <dbReference type="EMBL" id="SMO98411.1"/>
    </source>
</evidence>
<gene>
    <name evidence="2" type="ORF">SAMN06265348_116101</name>
</gene>
<accession>A0A521FSE4</accession>
<evidence type="ECO:0000313" key="3">
    <source>
        <dbReference type="Proteomes" id="UP000320300"/>
    </source>
</evidence>
<evidence type="ECO:0000256" key="1">
    <source>
        <dbReference type="SAM" id="SignalP"/>
    </source>
</evidence>
<organism evidence="2 3">
    <name type="scientific">Pedobacter westerhofensis</name>
    <dbReference type="NCBI Taxonomy" id="425512"/>
    <lineage>
        <taxon>Bacteria</taxon>
        <taxon>Pseudomonadati</taxon>
        <taxon>Bacteroidota</taxon>
        <taxon>Sphingobacteriia</taxon>
        <taxon>Sphingobacteriales</taxon>
        <taxon>Sphingobacteriaceae</taxon>
        <taxon>Pedobacter</taxon>
    </lineage>
</organism>
<feature type="signal peptide" evidence="1">
    <location>
        <begin position="1"/>
        <end position="20"/>
    </location>
</feature>
<dbReference type="EMBL" id="FXTN01000016">
    <property type="protein sequence ID" value="SMO98411.1"/>
    <property type="molecule type" value="Genomic_DNA"/>
</dbReference>
<dbReference type="AlphaFoldDB" id="A0A521FSE4"/>
<dbReference type="Proteomes" id="UP000320300">
    <property type="component" value="Unassembled WGS sequence"/>
</dbReference>
<proteinExistence type="predicted"/>
<feature type="chain" id="PRO_5022202731" description="Tissue inhibitor of metalloproteinase" evidence="1">
    <location>
        <begin position="21"/>
        <end position="132"/>
    </location>
</feature>
<protein>
    <recommendedName>
        <fullName evidence="4">Tissue inhibitor of metalloproteinase</fullName>
    </recommendedName>
</protein>